<feature type="signal peptide" evidence="1">
    <location>
        <begin position="1"/>
        <end position="22"/>
    </location>
</feature>
<evidence type="ECO:0000256" key="1">
    <source>
        <dbReference type="SAM" id="SignalP"/>
    </source>
</evidence>
<dbReference type="EMBL" id="WTYO01000001">
    <property type="protein sequence ID" value="MXO67834.1"/>
    <property type="molecule type" value="Genomic_DNA"/>
</dbReference>
<name>A0ABW9USI9_9SPHN</name>
<keyword evidence="1" id="KW-0732">Signal</keyword>
<accession>A0ABW9USI9</accession>
<comment type="caution">
    <text evidence="2">The sequence shown here is derived from an EMBL/GenBank/DDBJ whole genome shotgun (WGS) entry which is preliminary data.</text>
</comment>
<evidence type="ECO:0000313" key="2">
    <source>
        <dbReference type="EMBL" id="MXO67834.1"/>
    </source>
</evidence>
<reference evidence="2 3" key="1">
    <citation type="submission" date="2019-12" db="EMBL/GenBank/DDBJ databases">
        <title>Genomic-based taxomic classification of the family Erythrobacteraceae.</title>
        <authorList>
            <person name="Xu L."/>
        </authorList>
    </citation>
    <scope>NUCLEOTIDE SEQUENCE [LARGE SCALE GENOMIC DNA]</scope>
    <source>
        <strain evidence="2 3">H32</strain>
    </source>
</reference>
<gene>
    <name evidence="2" type="ORF">GRI72_03170</name>
</gene>
<proteinExistence type="predicted"/>
<dbReference type="Proteomes" id="UP000444401">
    <property type="component" value="Unassembled WGS sequence"/>
</dbReference>
<feature type="chain" id="PRO_5047071635" evidence="1">
    <location>
        <begin position="23"/>
        <end position="134"/>
    </location>
</feature>
<protein>
    <submittedName>
        <fullName evidence="2">Uncharacterized protein</fullName>
    </submittedName>
</protein>
<dbReference type="RefSeq" id="WP_160732459.1">
    <property type="nucleotide sequence ID" value="NZ_WTYO01000001.1"/>
</dbReference>
<sequence length="134" mass="14061">MRIRNVLPAVAVLAIASAPALAQDAPAGPMPPGATAEVGAEATLTADQQAQYDAWPPAQQAQFDAWPAETQAYFWSLTGDRQELFWRLADSDKVTLAGLPAEQQDRAWAQIEAQVAGGTVAGTPDDDGAGETPM</sequence>
<organism evidence="2 3">
    <name type="scientific">Pelagerythrobacter marinus</name>
    <dbReference type="NCBI Taxonomy" id="538382"/>
    <lineage>
        <taxon>Bacteria</taxon>
        <taxon>Pseudomonadati</taxon>
        <taxon>Pseudomonadota</taxon>
        <taxon>Alphaproteobacteria</taxon>
        <taxon>Sphingomonadales</taxon>
        <taxon>Erythrobacteraceae</taxon>
        <taxon>Pelagerythrobacter</taxon>
    </lineage>
</organism>
<evidence type="ECO:0000313" key="3">
    <source>
        <dbReference type="Proteomes" id="UP000444401"/>
    </source>
</evidence>
<keyword evidence="3" id="KW-1185">Reference proteome</keyword>